<gene>
    <name evidence="9" type="ORF">SAMN05421512_10349</name>
</gene>
<sequence>MNANAIVQKLWRLCTVLRKDGITYQQYVTELTYLLFLKMMAERDRETGSLPKGLRWGDLVRADGLAKLELYRHMLVTLGATSTRLGRDDALRLPPADNAGDEERKRYADARALPRMVQAVFDNAATFIREPQNLTTLVTAIDELDWFSEERDQFGDLYEGLLQKNAEETKRGAGQYFTPRPLIELLVRLMQPAPGEVIQDPAAGTGGFLIAADRFMRKRTDNYFELSEREQTFQKHQAFHGMENVPGTLRLLLMNLYLHNLDSDHVDLGDTLSDKGKGLGKANLILTNPPFGPAGGAPTRDDLSVTASVSSYQLPFVEHCIRALKPGGRAAIVVPDNVLFEDGRGRRLREMLMDWCDLHTILRLPTGIFYAQGVKTNVIFLTRGQTEAGNTDEVWIYDLRAQMPKFGKTNQLTQAHFADFEAAFGASPLGHERGPDQGEEGRWRCFTREEIAARGDNLDISWLREAEDEAEDGLTEPDDIAAAILGHLQAAMIEIEALSAELEETTAADIPEAAE</sequence>
<evidence type="ECO:0000256" key="7">
    <source>
        <dbReference type="ARBA" id="ARBA00047942"/>
    </source>
</evidence>
<organism evidence="9 10">
    <name type="scientific">Stappia indica</name>
    <dbReference type="NCBI Taxonomy" id="538381"/>
    <lineage>
        <taxon>Bacteria</taxon>
        <taxon>Pseudomonadati</taxon>
        <taxon>Pseudomonadota</taxon>
        <taxon>Alphaproteobacteria</taxon>
        <taxon>Hyphomicrobiales</taxon>
        <taxon>Stappiaceae</taxon>
        <taxon>Stappia</taxon>
    </lineage>
</organism>
<dbReference type="PANTHER" id="PTHR42933:SF4">
    <property type="entry name" value="TYPE I RESTRICTION ENZYME ECOKI METHYLASE SUBUNIT"/>
    <property type="match status" value="1"/>
</dbReference>
<proteinExistence type="inferred from homology"/>
<dbReference type="InterPro" id="IPR029063">
    <property type="entry name" value="SAM-dependent_MTases_sf"/>
</dbReference>
<dbReference type="AlphaFoldDB" id="A0A285RXG9"/>
<dbReference type="Gene3D" id="1.20.1260.30">
    <property type="match status" value="1"/>
</dbReference>
<dbReference type="GO" id="GO:0008170">
    <property type="term" value="F:N-methyltransferase activity"/>
    <property type="evidence" value="ECO:0007669"/>
    <property type="project" value="InterPro"/>
</dbReference>
<accession>A0A285RXG9</accession>
<dbReference type="RefSeq" id="WP_097174226.1">
    <property type="nucleotide sequence ID" value="NZ_OBML01000003.1"/>
</dbReference>
<dbReference type="PROSITE" id="PS00092">
    <property type="entry name" value="N6_MTASE"/>
    <property type="match status" value="1"/>
</dbReference>
<name>A0A285RXG9_9HYPH</name>
<comment type="similarity">
    <text evidence="1">Belongs to the N(4)/N(6)-methyltransferase family.</text>
</comment>
<dbReference type="InterPro" id="IPR038333">
    <property type="entry name" value="T1MK-like_N_sf"/>
</dbReference>
<keyword evidence="5" id="KW-0949">S-adenosyl-L-methionine</keyword>
<evidence type="ECO:0000256" key="3">
    <source>
        <dbReference type="ARBA" id="ARBA00022603"/>
    </source>
</evidence>
<dbReference type="GO" id="GO:0003677">
    <property type="term" value="F:DNA binding"/>
    <property type="evidence" value="ECO:0007669"/>
    <property type="project" value="InterPro"/>
</dbReference>
<evidence type="ECO:0000313" key="10">
    <source>
        <dbReference type="Proteomes" id="UP000219331"/>
    </source>
</evidence>
<dbReference type="GO" id="GO:0009007">
    <property type="term" value="F:site-specific DNA-methyltransferase (adenine-specific) activity"/>
    <property type="evidence" value="ECO:0007669"/>
    <property type="project" value="UniProtKB-EC"/>
</dbReference>
<dbReference type="PANTHER" id="PTHR42933">
    <property type="entry name" value="SLR6095 PROTEIN"/>
    <property type="match status" value="1"/>
</dbReference>
<dbReference type="EC" id="2.1.1.72" evidence="2"/>
<evidence type="ECO:0000256" key="5">
    <source>
        <dbReference type="ARBA" id="ARBA00022691"/>
    </source>
</evidence>
<evidence type="ECO:0000256" key="6">
    <source>
        <dbReference type="ARBA" id="ARBA00022747"/>
    </source>
</evidence>
<evidence type="ECO:0000256" key="4">
    <source>
        <dbReference type="ARBA" id="ARBA00022679"/>
    </source>
</evidence>
<dbReference type="SUPFAM" id="SSF53335">
    <property type="entry name" value="S-adenosyl-L-methionine-dependent methyltransferases"/>
    <property type="match status" value="1"/>
</dbReference>
<dbReference type="Proteomes" id="UP000219331">
    <property type="component" value="Unassembled WGS sequence"/>
</dbReference>
<comment type="catalytic activity">
    <reaction evidence="7">
        <text>a 2'-deoxyadenosine in DNA + S-adenosyl-L-methionine = an N(6)-methyl-2'-deoxyadenosine in DNA + S-adenosyl-L-homocysteine + H(+)</text>
        <dbReference type="Rhea" id="RHEA:15197"/>
        <dbReference type="Rhea" id="RHEA-COMP:12418"/>
        <dbReference type="Rhea" id="RHEA-COMP:12419"/>
        <dbReference type="ChEBI" id="CHEBI:15378"/>
        <dbReference type="ChEBI" id="CHEBI:57856"/>
        <dbReference type="ChEBI" id="CHEBI:59789"/>
        <dbReference type="ChEBI" id="CHEBI:90615"/>
        <dbReference type="ChEBI" id="CHEBI:90616"/>
        <dbReference type="EC" id="2.1.1.72"/>
    </reaction>
</comment>
<protein>
    <recommendedName>
        <fullName evidence="2">site-specific DNA-methyltransferase (adenine-specific)</fullName>
        <ecNumber evidence="2">2.1.1.72</ecNumber>
    </recommendedName>
</protein>
<dbReference type="GO" id="GO:0009307">
    <property type="term" value="P:DNA restriction-modification system"/>
    <property type="evidence" value="ECO:0007669"/>
    <property type="project" value="UniProtKB-KW"/>
</dbReference>
<keyword evidence="6" id="KW-0680">Restriction system</keyword>
<dbReference type="GO" id="GO:0032259">
    <property type="term" value="P:methylation"/>
    <property type="evidence" value="ECO:0007669"/>
    <property type="project" value="UniProtKB-KW"/>
</dbReference>
<evidence type="ECO:0000259" key="8">
    <source>
        <dbReference type="Pfam" id="PF02384"/>
    </source>
</evidence>
<dbReference type="InterPro" id="IPR051537">
    <property type="entry name" value="DNA_Adenine_Mtase"/>
</dbReference>
<dbReference type="PRINTS" id="PR00507">
    <property type="entry name" value="N12N6MTFRASE"/>
</dbReference>
<keyword evidence="4" id="KW-0808">Transferase</keyword>
<dbReference type="Pfam" id="PF02384">
    <property type="entry name" value="N6_Mtase"/>
    <property type="match status" value="1"/>
</dbReference>
<feature type="domain" description="DNA methylase adenine-specific" evidence="8">
    <location>
        <begin position="150"/>
        <end position="471"/>
    </location>
</feature>
<keyword evidence="10" id="KW-1185">Reference proteome</keyword>
<dbReference type="InterPro" id="IPR003356">
    <property type="entry name" value="DNA_methylase_A-5"/>
</dbReference>
<dbReference type="InterPro" id="IPR002052">
    <property type="entry name" value="DNA_methylase_N6_adenine_CS"/>
</dbReference>
<evidence type="ECO:0000256" key="2">
    <source>
        <dbReference type="ARBA" id="ARBA00011900"/>
    </source>
</evidence>
<evidence type="ECO:0000256" key="1">
    <source>
        <dbReference type="ARBA" id="ARBA00006594"/>
    </source>
</evidence>
<dbReference type="OrthoDB" id="9806213at2"/>
<keyword evidence="3" id="KW-0489">Methyltransferase</keyword>
<reference evidence="9 10" key="1">
    <citation type="submission" date="2017-08" db="EMBL/GenBank/DDBJ databases">
        <authorList>
            <person name="de Groot N.N."/>
        </authorList>
    </citation>
    <scope>NUCLEOTIDE SEQUENCE [LARGE SCALE GENOMIC DNA]</scope>
    <source>
        <strain evidence="9 10">USBA 352</strain>
    </source>
</reference>
<evidence type="ECO:0000313" key="9">
    <source>
        <dbReference type="EMBL" id="SOB99114.1"/>
    </source>
</evidence>
<dbReference type="EMBL" id="OBML01000003">
    <property type="protein sequence ID" value="SOB99114.1"/>
    <property type="molecule type" value="Genomic_DNA"/>
</dbReference>
<dbReference type="Gene3D" id="3.40.50.150">
    <property type="entry name" value="Vaccinia Virus protein VP39"/>
    <property type="match status" value="1"/>
</dbReference>